<proteinExistence type="predicted"/>
<feature type="compositionally biased region" description="Polar residues" evidence="2">
    <location>
        <begin position="327"/>
        <end position="336"/>
    </location>
</feature>
<keyword evidence="1" id="KW-0175">Coiled coil</keyword>
<evidence type="ECO:0000313" key="4">
    <source>
        <dbReference type="Proteomes" id="UP000504603"/>
    </source>
</evidence>
<feature type="region of interest" description="Disordered" evidence="2">
    <location>
        <begin position="285"/>
        <end position="360"/>
    </location>
</feature>
<reference evidence="5" key="1">
    <citation type="submission" date="2025-08" db="UniProtKB">
        <authorList>
            <consortium name="RefSeq"/>
        </authorList>
    </citation>
    <scope>IDENTIFICATION</scope>
    <source>
        <strain evidence="5">OHB3-1</strain>
    </source>
</reference>
<organism evidence="4 5">
    <name type="scientific">Momordica charantia</name>
    <name type="common">Bitter gourd</name>
    <name type="synonym">Balsam pear</name>
    <dbReference type="NCBI Taxonomy" id="3673"/>
    <lineage>
        <taxon>Eukaryota</taxon>
        <taxon>Viridiplantae</taxon>
        <taxon>Streptophyta</taxon>
        <taxon>Embryophyta</taxon>
        <taxon>Tracheophyta</taxon>
        <taxon>Spermatophyta</taxon>
        <taxon>Magnoliopsida</taxon>
        <taxon>eudicotyledons</taxon>
        <taxon>Gunneridae</taxon>
        <taxon>Pentapetalae</taxon>
        <taxon>rosids</taxon>
        <taxon>fabids</taxon>
        <taxon>Cucurbitales</taxon>
        <taxon>Cucurbitaceae</taxon>
        <taxon>Momordiceae</taxon>
        <taxon>Momordica</taxon>
    </lineage>
</organism>
<dbReference type="Proteomes" id="UP000504603">
    <property type="component" value="Unplaced"/>
</dbReference>
<feature type="transmembrane region" description="Helical" evidence="3">
    <location>
        <begin position="20"/>
        <end position="40"/>
    </location>
</feature>
<feature type="compositionally biased region" description="Basic and acidic residues" evidence="2">
    <location>
        <begin position="351"/>
        <end position="360"/>
    </location>
</feature>
<dbReference type="AlphaFoldDB" id="A0A6J1CU83"/>
<keyword evidence="3" id="KW-0472">Membrane</keyword>
<keyword evidence="3" id="KW-1133">Transmembrane helix</keyword>
<dbReference type="OrthoDB" id="687739at2759"/>
<dbReference type="KEGG" id="mcha:111014337"/>
<accession>A0A6J1CU83</accession>
<gene>
    <name evidence="5" type="primary">LOC111014337</name>
</gene>
<evidence type="ECO:0000313" key="5">
    <source>
        <dbReference type="RefSeq" id="XP_022144716.1"/>
    </source>
</evidence>
<keyword evidence="4" id="KW-1185">Reference proteome</keyword>
<feature type="compositionally biased region" description="Basic and acidic residues" evidence="2">
    <location>
        <begin position="291"/>
        <end position="326"/>
    </location>
</feature>
<name>A0A6J1CU83_MOMCH</name>
<sequence>MVNTTSKLGNFEPMLYKIGIPLALSAASSVCAIIMSRGGFPASIYKSKTNLLKPKSKLKENENLHSQNSANSLSLEEEESSSSESEDRIEEVISGLRRRVEDLEKKEVEIERQFIWYQNLKERESLLVELRNTLVLDMAHISFLEREILLMEEENKKFESLVSEYLGVSEQLEGQKSENKLLDREVKKLRKKLKEQSKIIREKNLKIEEIKAEVWRNGEEMETKKKVIEKLGNEVRELKMQLEELQEEENRASAKFKVEADERSVTVEDFNKLSNEFKQLKDAFSKQGLSRNHDQEEQNHKEIHEEVEGNEGVKQEIKGKNLDKNEFSSVKTNSTRPKLLPRISCVGGSNEKMERKIRPE</sequence>
<keyword evidence="3" id="KW-0812">Transmembrane</keyword>
<evidence type="ECO:0000256" key="2">
    <source>
        <dbReference type="SAM" id="MobiDB-lite"/>
    </source>
</evidence>
<dbReference type="RefSeq" id="XP_022144716.1">
    <property type="nucleotide sequence ID" value="XM_022289024.1"/>
</dbReference>
<evidence type="ECO:0000256" key="3">
    <source>
        <dbReference type="SAM" id="Phobius"/>
    </source>
</evidence>
<dbReference type="GeneID" id="111014337"/>
<evidence type="ECO:0000256" key="1">
    <source>
        <dbReference type="SAM" id="Coils"/>
    </source>
</evidence>
<protein>
    <submittedName>
        <fullName evidence="5">Golgin subfamily A member 6-like protein 22</fullName>
    </submittedName>
</protein>
<feature type="region of interest" description="Disordered" evidence="2">
    <location>
        <begin position="56"/>
        <end position="88"/>
    </location>
</feature>
<feature type="coiled-coil region" evidence="1">
    <location>
        <begin position="141"/>
        <end position="262"/>
    </location>
</feature>